<dbReference type="InterPro" id="IPR051317">
    <property type="entry name" value="Gfo/Idh/MocA_oxidoreduct"/>
</dbReference>
<dbReference type="PANTHER" id="PTHR43708">
    <property type="entry name" value="CONSERVED EXPRESSED OXIDOREDUCTASE (EUROFUNG)"/>
    <property type="match status" value="1"/>
</dbReference>
<dbReference type="InterPro" id="IPR055170">
    <property type="entry name" value="GFO_IDH_MocA-like_dom"/>
</dbReference>
<organism evidence="3">
    <name type="scientific">marine metagenome</name>
    <dbReference type="NCBI Taxonomy" id="408172"/>
    <lineage>
        <taxon>unclassified sequences</taxon>
        <taxon>metagenomes</taxon>
        <taxon>ecological metagenomes</taxon>
    </lineage>
</organism>
<evidence type="ECO:0000259" key="2">
    <source>
        <dbReference type="Pfam" id="PF22725"/>
    </source>
</evidence>
<name>A0A382HX82_9ZZZZ</name>
<evidence type="ECO:0000313" key="3">
    <source>
        <dbReference type="EMBL" id="SVB91735.1"/>
    </source>
</evidence>
<dbReference type="Gene3D" id="3.30.360.10">
    <property type="entry name" value="Dihydrodipicolinate Reductase, domain 2"/>
    <property type="match status" value="1"/>
</dbReference>
<evidence type="ECO:0000259" key="1">
    <source>
        <dbReference type="Pfam" id="PF01408"/>
    </source>
</evidence>
<dbReference type="AlphaFoldDB" id="A0A382HX82"/>
<dbReference type="Gene3D" id="3.40.50.720">
    <property type="entry name" value="NAD(P)-binding Rossmann-like Domain"/>
    <property type="match status" value="1"/>
</dbReference>
<evidence type="ECO:0008006" key="4">
    <source>
        <dbReference type="Google" id="ProtNLM"/>
    </source>
</evidence>
<sequence length="380" mass="41889">MTEILNWGLIGGGEGSQIGFAHRIGAELDGKFRFAAGALDLDPTRSRDYGKSLGLQEDRAYGNWKEMLEAESARKDRIDLVTVATPNETHFEISKAFLEKGFHVFCEKPLTTDLEDAKTLVKTARELNRVNAVNFGYSGYPLVRQMRAAIQRGELGKIRVVFAEFAGGFFADAADADNPRVRWRFDPKQAGVSAVTADAGIHALHMACFVTGQRVSSLSADFANSVEGRVLEDDSMVSFRMNGGTVGRLWTSGLAVGRAHGLRIQVFGEKGGFRWEQEQPNQLHWTPLGEPTRILERGAEGLQPEATRASRITVGHAEGMPLAFANLYRDLGDRIQALKEGRVPDPMSTEHPSFEDGFHTLDFVHAAVKSAREGSRWVEI</sequence>
<dbReference type="Pfam" id="PF22725">
    <property type="entry name" value="GFO_IDH_MocA_C3"/>
    <property type="match status" value="1"/>
</dbReference>
<dbReference type="PANTHER" id="PTHR43708:SF3">
    <property type="entry name" value="OXIDOREDUCTASE"/>
    <property type="match status" value="1"/>
</dbReference>
<protein>
    <recommendedName>
        <fullName evidence="4">Gfo/Idh/MocA-like oxidoreductase N-terminal domain-containing protein</fullName>
    </recommendedName>
</protein>
<dbReference type="EMBL" id="UINC01063764">
    <property type="protein sequence ID" value="SVB91735.1"/>
    <property type="molecule type" value="Genomic_DNA"/>
</dbReference>
<dbReference type="InterPro" id="IPR036291">
    <property type="entry name" value="NAD(P)-bd_dom_sf"/>
</dbReference>
<reference evidence="3" key="1">
    <citation type="submission" date="2018-05" db="EMBL/GenBank/DDBJ databases">
        <authorList>
            <person name="Lanie J.A."/>
            <person name="Ng W.-L."/>
            <person name="Kazmierczak K.M."/>
            <person name="Andrzejewski T.M."/>
            <person name="Davidsen T.M."/>
            <person name="Wayne K.J."/>
            <person name="Tettelin H."/>
            <person name="Glass J.I."/>
            <person name="Rusch D."/>
            <person name="Podicherti R."/>
            <person name="Tsui H.-C.T."/>
            <person name="Winkler M.E."/>
        </authorList>
    </citation>
    <scope>NUCLEOTIDE SEQUENCE</scope>
</reference>
<dbReference type="SUPFAM" id="SSF51735">
    <property type="entry name" value="NAD(P)-binding Rossmann-fold domains"/>
    <property type="match status" value="1"/>
</dbReference>
<dbReference type="SUPFAM" id="SSF55347">
    <property type="entry name" value="Glyceraldehyde-3-phosphate dehydrogenase-like, C-terminal domain"/>
    <property type="match status" value="1"/>
</dbReference>
<gene>
    <name evidence="3" type="ORF">METZ01_LOCUS244589</name>
</gene>
<dbReference type="InterPro" id="IPR000683">
    <property type="entry name" value="Gfo/Idh/MocA-like_OxRdtase_N"/>
</dbReference>
<feature type="domain" description="Gfo/Idh/MocA-like oxidoreductase N-terminal" evidence="1">
    <location>
        <begin position="6"/>
        <end position="135"/>
    </location>
</feature>
<dbReference type="Pfam" id="PF01408">
    <property type="entry name" value="GFO_IDH_MocA"/>
    <property type="match status" value="1"/>
</dbReference>
<accession>A0A382HX82</accession>
<feature type="domain" description="GFO/IDH/MocA-like oxidoreductase" evidence="2">
    <location>
        <begin position="143"/>
        <end position="273"/>
    </location>
</feature>
<dbReference type="GO" id="GO:0000166">
    <property type="term" value="F:nucleotide binding"/>
    <property type="evidence" value="ECO:0007669"/>
    <property type="project" value="InterPro"/>
</dbReference>
<proteinExistence type="predicted"/>